<organism evidence="1 2">
    <name type="scientific">Halocalculus aciditolerans</name>
    <dbReference type="NCBI Taxonomy" id="1383812"/>
    <lineage>
        <taxon>Archaea</taxon>
        <taxon>Methanobacteriati</taxon>
        <taxon>Methanobacteriota</taxon>
        <taxon>Stenosarchaea group</taxon>
        <taxon>Halobacteria</taxon>
        <taxon>Halobacteriales</taxon>
        <taxon>Halobacteriaceae</taxon>
        <taxon>Halocalculus</taxon>
    </lineage>
</organism>
<evidence type="ECO:0000313" key="2">
    <source>
        <dbReference type="Proteomes" id="UP000607197"/>
    </source>
</evidence>
<dbReference type="OrthoDB" id="193303at2157"/>
<dbReference type="RefSeq" id="WP_121513345.1">
    <property type="nucleotide sequence ID" value="NZ_BMPG01000006.1"/>
</dbReference>
<name>A0A830FFU1_9EURY</name>
<dbReference type="AlphaFoldDB" id="A0A830FFU1"/>
<protein>
    <submittedName>
        <fullName evidence="1">Uncharacterized protein</fullName>
    </submittedName>
</protein>
<reference evidence="1" key="1">
    <citation type="journal article" date="2014" name="Int. J. Syst. Evol. Microbiol.">
        <title>Complete genome sequence of Corynebacterium casei LMG S-19264T (=DSM 44701T), isolated from a smear-ripened cheese.</title>
        <authorList>
            <consortium name="US DOE Joint Genome Institute (JGI-PGF)"/>
            <person name="Walter F."/>
            <person name="Albersmeier A."/>
            <person name="Kalinowski J."/>
            <person name="Ruckert C."/>
        </authorList>
    </citation>
    <scope>NUCLEOTIDE SEQUENCE</scope>
    <source>
        <strain evidence="1">JCM 19596</strain>
    </source>
</reference>
<accession>A0A830FFU1</accession>
<reference evidence="1" key="2">
    <citation type="submission" date="2020-09" db="EMBL/GenBank/DDBJ databases">
        <authorList>
            <person name="Sun Q."/>
            <person name="Ohkuma M."/>
        </authorList>
    </citation>
    <scope>NUCLEOTIDE SEQUENCE</scope>
    <source>
        <strain evidence="1">JCM 19596</strain>
    </source>
</reference>
<evidence type="ECO:0000313" key="1">
    <source>
        <dbReference type="EMBL" id="GGL71362.1"/>
    </source>
</evidence>
<sequence length="67" mass="7939">MNDSEVHSLILDRVDEVEDDDLRAFLRGVLEHERDILKEPRAEYAEQYKELVDNFVGNESLQEFDNE</sequence>
<comment type="caution">
    <text evidence="1">The sequence shown here is derived from an EMBL/GenBank/DDBJ whole genome shotgun (WGS) entry which is preliminary data.</text>
</comment>
<keyword evidence="2" id="KW-1185">Reference proteome</keyword>
<dbReference type="EMBL" id="BMPG01000006">
    <property type="protein sequence ID" value="GGL71362.1"/>
    <property type="molecule type" value="Genomic_DNA"/>
</dbReference>
<proteinExistence type="predicted"/>
<gene>
    <name evidence="1" type="ORF">GCM10009039_31800</name>
</gene>
<dbReference type="Proteomes" id="UP000607197">
    <property type="component" value="Unassembled WGS sequence"/>
</dbReference>